<dbReference type="GO" id="GO:0031638">
    <property type="term" value="P:zymogen activation"/>
    <property type="evidence" value="ECO:0007669"/>
    <property type="project" value="UniProtKB-ARBA"/>
</dbReference>
<organism evidence="12 13">
    <name type="scientific">Zygosaccharomyces bailii (strain CLIB 213 / ATCC 58445 / CBS 680 / BCRC 21525 / NBRC 1098 / NCYC 1416 / NRRL Y-2227)</name>
    <dbReference type="NCBI Taxonomy" id="1333698"/>
    <lineage>
        <taxon>Eukaryota</taxon>
        <taxon>Fungi</taxon>
        <taxon>Dikarya</taxon>
        <taxon>Ascomycota</taxon>
        <taxon>Saccharomycotina</taxon>
        <taxon>Saccharomycetes</taxon>
        <taxon>Saccharomycetales</taxon>
        <taxon>Saccharomycetaceae</taxon>
        <taxon>Zygosaccharomyces</taxon>
    </lineage>
</organism>
<keyword evidence="3" id="KW-0926">Vacuole</keyword>
<evidence type="ECO:0000256" key="7">
    <source>
        <dbReference type="ARBA" id="ARBA00022801"/>
    </source>
</evidence>
<evidence type="ECO:0000256" key="9">
    <source>
        <dbReference type="ARBA" id="ARBA00023180"/>
    </source>
</evidence>
<dbReference type="GO" id="GO:0006995">
    <property type="term" value="P:cellular response to nitrogen starvation"/>
    <property type="evidence" value="ECO:0007669"/>
    <property type="project" value="UniProtKB-ARBA"/>
</dbReference>
<dbReference type="PROSITE" id="PS00560">
    <property type="entry name" value="CARBOXYPEPT_SER_HIS"/>
    <property type="match status" value="1"/>
</dbReference>
<comment type="catalytic activity">
    <reaction evidence="10">
        <text>Release of a C-terminal amino acid with broad specificity.</text>
        <dbReference type="EC" id="3.4.16.5"/>
    </reaction>
</comment>
<keyword evidence="6 11" id="KW-0732">Signal</keyword>
<evidence type="ECO:0000256" key="3">
    <source>
        <dbReference type="ARBA" id="ARBA00022554"/>
    </source>
</evidence>
<evidence type="ECO:0000256" key="10">
    <source>
        <dbReference type="ARBA" id="ARBA00052076"/>
    </source>
</evidence>
<dbReference type="AlphaFoldDB" id="A0A8J2T445"/>
<feature type="chain" id="PRO_5035339545" description="Carboxypeptidase" evidence="11">
    <location>
        <begin position="17"/>
        <end position="488"/>
    </location>
</feature>
<dbReference type="InterPro" id="IPR033124">
    <property type="entry name" value="Ser_caboxypep_his_AS"/>
</dbReference>
<dbReference type="GO" id="GO:0046938">
    <property type="term" value="P:phytochelatin biosynthetic process"/>
    <property type="evidence" value="ECO:0007669"/>
    <property type="project" value="UniProtKB-ARBA"/>
</dbReference>
<evidence type="ECO:0000256" key="8">
    <source>
        <dbReference type="ARBA" id="ARBA00023157"/>
    </source>
</evidence>
<dbReference type="SUPFAM" id="SSF53474">
    <property type="entry name" value="alpha/beta-Hydrolases"/>
    <property type="match status" value="1"/>
</dbReference>
<keyword evidence="13" id="KW-1185">Reference proteome</keyword>
<dbReference type="Proteomes" id="UP000019375">
    <property type="component" value="Unassembled WGS sequence"/>
</dbReference>
<evidence type="ECO:0000256" key="4">
    <source>
        <dbReference type="ARBA" id="ARBA00022645"/>
    </source>
</evidence>
<dbReference type="PANTHER" id="PTHR11802:SF51">
    <property type="entry name" value="VACUOLAR SERINE-TYPE CARBOXYPEPTIDASE ATG42"/>
    <property type="match status" value="1"/>
</dbReference>
<evidence type="ECO:0000256" key="1">
    <source>
        <dbReference type="ARBA" id="ARBA00004410"/>
    </source>
</evidence>
<feature type="signal peptide" evidence="11">
    <location>
        <begin position="1"/>
        <end position="16"/>
    </location>
</feature>
<evidence type="ECO:0000256" key="2">
    <source>
        <dbReference type="ARBA" id="ARBA00009431"/>
    </source>
</evidence>
<dbReference type="Gene3D" id="1.10.287.410">
    <property type="match status" value="1"/>
</dbReference>
<dbReference type="Gene3D" id="3.40.50.1820">
    <property type="entry name" value="alpha/beta hydrolase"/>
    <property type="match status" value="1"/>
</dbReference>
<evidence type="ECO:0000256" key="6">
    <source>
        <dbReference type="ARBA" id="ARBA00022729"/>
    </source>
</evidence>
<dbReference type="InterPro" id="IPR018202">
    <property type="entry name" value="Ser_caboxypep_ser_AS"/>
</dbReference>
<dbReference type="InterPro" id="IPR001563">
    <property type="entry name" value="Peptidase_S10"/>
</dbReference>
<evidence type="ECO:0000256" key="5">
    <source>
        <dbReference type="ARBA" id="ARBA00022670"/>
    </source>
</evidence>
<keyword evidence="8" id="KW-1015">Disulfide bond</keyword>
<dbReference type="PROSITE" id="PS00131">
    <property type="entry name" value="CARBOXYPEPT_SER_SER"/>
    <property type="match status" value="1"/>
</dbReference>
<dbReference type="Pfam" id="PF00450">
    <property type="entry name" value="Peptidase_S10"/>
    <property type="match status" value="1"/>
</dbReference>
<dbReference type="GO" id="GO:0000328">
    <property type="term" value="C:fungal-type vacuole lumen"/>
    <property type="evidence" value="ECO:0007669"/>
    <property type="project" value="UniProtKB-ARBA"/>
</dbReference>
<gene>
    <name evidence="12" type="ORF">BN860_10396g</name>
</gene>
<keyword evidence="7 11" id="KW-0378">Hydrolase</keyword>
<evidence type="ECO:0000313" key="12">
    <source>
        <dbReference type="EMBL" id="CDF87612.1"/>
    </source>
</evidence>
<reference evidence="13" key="1">
    <citation type="journal article" date="2013" name="Genome Announc.">
        <title>Genome sequence of the food spoilage yeast Zygosaccharomyces bailii CLIB 213(T).</title>
        <authorList>
            <person name="Galeote V."/>
            <person name="Bigey F."/>
            <person name="Devillers H."/>
            <person name="Neuveglise C."/>
            <person name="Dequin S."/>
        </authorList>
    </citation>
    <scope>NUCLEOTIDE SEQUENCE [LARGE SCALE GENOMIC DNA]</scope>
    <source>
        <strain evidence="13">CLIB 213 / ATCC 58445 / CBS 680 / CCRC 21525 / NBRC 1098 / NCYC 1416 / NRRL Y-2227</strain>
    </source>
</reference>
<dbReference type="PANTHER" id="PTHR11802">
    <property type="entry name" value="SERINE PROTEASE FAMILY S10 SERINE CARBOXYPEPTIDASE"/>
    <property type="match status" value="1"/>
</dbReference>
<evidence type="ECO:0000256" key="11">
    <source>
        <dbReference type="RuleBase" id="RU361156"/>
    </source>
</evidence>
<dbReference type="OrthoDB" id="443318at2759"/>
<keyword evidence="4 11" id="KW-0121">Carboxypeptidase</keyword>
<dbReference type="FunFam" id="1.10.287.410:FF:000001">
    <property type="entry name" value="Carboxypeptidase Y"/>
    <property type="match status" value="1"/>
</dbReference>
<keyword evidence="9" id="KW-0325">Glycoprotein</keyword>
<name>A0A8J2T445_ZYGB2</name>
<comment type="similarity">
    <text evidence="2 11">Belongs to the peptidase S10 family.</text>
</comment>
<dbReference type="EC" id="3.4.16.-" evidence="11"/>
<dbReference type="InterPro" id="IPR029058">
    <property type="entry name" value="AB_hydrolase_fold"/>
</dbReference>
<evidence type="ECO:0000313" key="13">
    <source>
        <dbReference type="Proteomes" id="UP000019375"/>
    </source>
</evidence>
<comment type="subcellular location">
    <subcellularLocation>
        <location evidence="1">Vacuole lumen</location>
    </subcellularLocation>
</comment>
<dbReference type="EMBL" id="HG316454">
    <property type="protein sequence ID" value="CDF87612.1"/>
    <property type="molecule type" value="Genomic_DNA"/>
</dbReference>
<proteinExistence type="inferred from homology"/>
<accession>A0A8J2T445</accession>
<keyword evidence="5 11" id="KW-0645">Protease</keyword>
<sequence>MKWIHIAAILAVPCNGFSLFQDLLLGLGDTYGREPKSLHQEVQRIADNSVITILSDIDSRYSLRVKEIAPEKLGIDTVKQWSGYLDYEDSKHWFYWFFESRNDPEHDPLILWLNGGPGCSSFTGLLFELGPSSIGSDIKPINNPYSWNNNASVLFLEQPLGVGFSYGDEKITTTKAAGKDVYIFLELFFSKFPHLRSHDFHISGESYAGHYIPQIAHEIVVENPGRTFDLTSVLIGNGITDSLVQDDYYEPMACGQGGYPAVLTEEQCGQMSKDADRCRTLNRVCYTTESNIACIAATAFCDSVTLGVYEKTGRNFYDIRGPCEDKGEMCYYGLRYVDDYMNLPEVQKALGSDVHNYTGCSNQVGLGFMLTGDGAKPFQQFVAELLDMKIPVLLYAGDKDFICNWLGNHAWSDKLDWTYGDEYQQLPLKAWKSNVTGEEFGQVKNYGPLTFLRVYDAGHMVPYDQPEAALEMVNTWISGVHDFGYTHE</sequence>
<dbReference type="PRINTS" id="PR00724">
    <property type="entry name" value="CRBOXYPTASEC"/>
</dbReference>
<dbReference type="GO" id="GO:0004185">
    <property type="term" value="F:serine-type carboxypeptidase activity"/>
    <property type="evidence" value="ECO:0007669"/>
    <property type="project" value="UniProtKB-UniRule"/>
</dbReference>
<protein>
    <recommendedName>
        <fullName evidence="11">Carboxypeptidase</fullName>
        <ecNumber evidence="11">3.4.16.-</ecNumber>
    </recommendedName>
</protein>